<keyword evidence="3" id="KW-1185">Reference proteome</keyword>
<dbReference type="EMBL" id="JYDO01000130">
    <property type="protein sequence ID" value="KRZ69686.1"/>
    <property type="molecule type" value="Genomic_DNA"/>
</dbReference>
<dbReference type="AlphaFoldDB" id="A0A0V1MD13"/>
<proteinExistence type="predicted"/>
<reference evidence="1 3" key="1">
    <citation type="submission" date="2015-01" db="EMBL/GenBank/DDBJ databases">
        <title>Evolution of Trichinella species and genotypes.</title>
        <authorList>
            <person name="Korhonen P.K."/>
            <person name="Edoardo P."/>
            <person name="Giuseppe L.R."/>
            <person name="Gasser R.B."/>
        </authorList>
    </citation>
    <scope>NUCLEOTIDE SEQUENCE [LARGE SCALE GENOMIC DNA]</scope>
    <source>
        <strain evidence="1">ISS1980</strain>
    </source>
</reference>
<accession>A0A0V1MD13</accession>
<evidence type="ECO:0000313" key="1">
    <source>
        <dbReference type="EMBL" id="KRZ69686.1"/>
    </source>
</evidence>
<dbReference type="Proteomes" id="UP000054843">
    <property type="component" value="Unassembled WGS sequence"/>
</dbReference>
<comment type="caution">
    <text evidence="1">The sequence shown here is derived from an EMBL/GenBank/DDBJ whole genome shotgun (WGS) entry which is preliminary data.</text>
</comment>
<organism evidence="1 3">
    <name type="scientific">Trichinella papuae</name>
    <dbReference type="NCBI Taxonomy" id="268474"/>
    <lineage>
        <taxon>Eukaryota</taxon>
        <taxon>Metazoa</taxon>
        <taxon>Ecdysozoa</taxon>
        <taxon>Nematoda</taxon>
        <taxon>Enoplea</taxon>
        <taxon>Dorylaimia</taxon>
        <taxon>Trichinellida</taxon>
        <taxon>Trichinellidae</taxon>
        <taxon>Trichinella</taxon>
    </lineage>
</organism>
<evidence type="ECO:0000313" key="2">
    <source>
        <dbReference type="EMBL" id="KRZ69723.1"/>
    </source>
</evidence>
<protein>
    <submittedName>
        <fullName evidence="1">Uncharacterized protein</fullName>
    </submittedName>
</protein>
<dbReference type="EMBL" id="JYDO01000130">
    <property type="protein sequence ID" value="KRZ69723.1"/>
    <property type="molecule type" value="Genomic_DNA"/>
</dbReference>
<gene>
    <name evidence="2" type="ORF">T10_3035</name>
    <name evidence="1" type="ORF">T10_5285</name>
</gene>
<name>A0A0V1MD13_9BILA</name>
<evidence type="ECO:0000313" key="3">
    <source>
        <dbReference type="Proteomes" id="UP000054843"/>
    </source>
</evidence>
<sequence>MHIISCGRFPSVKTFLAQDGNGKIRFIGTDNVSKLPQSGCVVEAQQQDDTPRKAPFPVHYNGQLWKNKHLLNYEVRQDI</sequence>